<proteinExistence type="predicted"/>
<organism evidence="1 2">
    <name type="scientific">Snodgrassella alvi</name>
    <dbReference type="NCBI Taxonomy" id="1196083"/>
    <lineage>
        <taxon>Bacteria</taxon>
        <taxon>Pseudomonadati</taxon>
        <taxon>Pseudomonadota</taxon>
        <taxon>Betaproteobacteria</taxon>
        <taxon>Neisseriales</taxon>
        <taxon>Neisseriaceae</taxon>
        <taxon>Snodgrassella</taxon>
    </lineage>
</organism>
<reference evidence="1 2" key="1">
    <citation type="journal article" date="2017" name="MBio">
        <title>Type VI secretion-mediated competition in the bee gut microbiome.</title>
        <authorList>
            <person name="Steele M.I."/>
            <person name="Kwong W.K."/>
            <person name="Powell J.E."/>
            <person name="Whiteley M."/>
            <person name="Moran N.A."/>
        </authorList>
    </citation>
    <scope>NUCLEOTIDE SEQUENCE [LARGE SCALE GENOMIC DNA]</scope>
    <source>
        <strain evidence="1 2">Ruf1-X</strain>
    </source>
</reference>
<dbReference type="EMBL" id="MEIP01000002">
    <property type="protein sequence ID" value="PIT50283.1"/>
    <property type="molecule type" value="Genomic_DNA"/>
</dbReference>
<evidence type="ECO:0000313" key="1">
    <source>
        <dbReference type="EMBL" id="PIT50283.1"/>
    </source>
</evidence>
<dbReference type="Proteomes" id="UP000229970">
    <property type="component" value="Unassembled WGS sequence"/>
</dbReference>
<dbReference type="AlphaFoldDB" id="A0A2N9XPM8"/>
<name>A0A2N9XPM8_9NEIS</name>
<comment type="caution">
    <text evidence="1">The sequence shown here is derived from an EMBL/GenBank/DDBJ whole genome shotgun (WGS) entry which is preliminary data.</text>
</comment>
<gene>
    <name evidence="1" type="ORF">BHC46_01100</name>
</gene>
<sequence>MNDENNTNPEPAGFWDEMAQMVSKWDLSQLPMQTKPQPEKWLADDELVDISYEAIHQLYHTKYDICLRKVANELVKAIVLVGHYEQQTVSQILSHLPPAAKKMVTEYVQSNAN</sequence>
<protein>
    <submittedName>
        <fullName evidence="1">Uncharacterized protein</fullName>
    </submittedName>
</protein>
<evidence type="ECO:0000313" key="2">
    <source>
        <dbReference type="Proteomes" id="UP000229970"/>
    </source>
</evidence>
<dbReference type="RefSeq" id="WP_100138711.1">
    <property type="nucleotide sequence ID" value="NZ_MEIP01000002.1"/>
</dbReference>
<accession>A0A2N9XPM8</accession>